<dbReference type="InterPro" id="IPR007445">
    <property type="entry name" value="PilO"/>
</dbReference>
<dbReference type="Pfam" id="PF04350">
    <property type="entry name" value="PilO"/>
    <property type="match status" value="1"/>
</dbReference>
<dbReference type="eggNOG" id="COG3167">
    <property type="taxonomic scope" value="Bacteria"/>
</dbReference>
<name>K8EK16_9FIRM</name>
<dbReference type="GO" id="GO:0043683">
    <property type="term" value="P:type IV pilus assembly"/>
    <property type="evidence" value="ECO:0007669"/>
    <property type="project" value="InterPro"/>
</dbReference>
<accession>K8EK16</accession>
<dbReference type="InterPro" id="IPR014717">
    <property type="entry name" value="Transl_elong_EF1B/ribsomal_bS6"/>
</dbReference>
<evidence type="ECO:0000313" key="2">
    <source>
        <dbReference type="Proteomes" id="UP000009315"/>
    </source>
</evidence>
<reference evidence="1 2" key="1">
    <citation type="journal article" date="2013" name="Genome Announc.">
        <title>Genome Sequence of the Sulfate-Reducing Bacterium Desulfotomaculum hydrothermale Lam5(T).</title>
        <authorList>
            <person name="Amin O."/>
            <person name="Fardeau M.L."/>
            <person name="Valette O."/>
            <person name="Hirschler-Rea A."/>
            <person name="Barbe V."/>
            <person name="Medigue C."/>
            <person name="Vacherie B."/>
            <person name="Ollivier B."/>
            <person name="Bertin P.N."/>
            <person name="Dolla A."/>
        </authorList>
    </citation>
    <scope>NUCLEOTIDE SEQUENCE [LARGE SCALE GENOMIC DNA]</scope>
    <source>
        <strain evidence="2">Lam5 / DSM 18033</strain>
    </source>
</reference>
<dbReference type="GO" id="GO:0043107">
    <property type="term" value="P:type IV pilus-dependent motility"/>
    <property type="evidence" value="ECO:0007669"/>
    <property type="project" value="InterPro"/>
</dbReference>
<organism evidence="1 2">
    <name type="scientific">Desulforamulus hydrothermalis Lam5 = DSM 18033</name>
    <dbReference type="NCBI Taxonomy" id="1121428"/>
    <lineage>
        <taxon>Bacteria</taxon>
        <taxon>Bacillati</taxon>
        <taxon>Bacillota</taxon>
        <taxon>Clostridia</taxon>
        <taxon>Eubacteriales</taxon>
        <taxon>Peptococcaceae</taxon>
        <taxon>Desulforamulus</taxon>
    </lineage>
</organism>
<comment type="caution">
    <text evidence="1">The sequence shown here is derived from an EMBL/GenBank/DDBJ whole genome shotgun (WGS) entry which is preliminary data.</text>
</comment>
<dbReference type="Gene3D" id="3.30.70.60">
    <property type="match status" value="1"/>
</dbReference>
<dbReference type="Proteomes" id="UP000009315">
    <property type="component" value="Unassembled WGS sequence"/>
</dbReference>
<evidence type="ECO:0000313" key="1">
    <source>
        <dbReference type="EMBL" id="CCO08876.1"/>
    </source>
</evidence>
<gene>
    <name evidence="1" type="ORF">DESHY_60048</name>
</gene>
<keyword evidence="2" id="KW-1185">Reference proteome</keyword>
<dbReference type="AlphaFoldDB" id="K8EK16"/>
<proteinExistence type="predicted"/>
<sequence>MPGMTSRLFNLSTGERVLVSALVVLCLCTGLYRLGLAKPIKTYLDNQRQLTEVQQEITRAKQILAAEKIRQRQAAAMTDKLAALRPSFNTNVQTGAMLVELSRQARQAGAVLQWIKPWPAAAGQHLSETPFTLQIDGSYNQVVQYVNRLENLPQAAEIRRIHLRPGDSGRLSGSSETAAEIPAWYQNGEVQAEIEVVFFTANGSPASPNRAAETATNGAVGRANAFQAAYPLSSRQNLNSFPADVNKPGN</sequence>
<dbReference type="STRING" id="1121428.DESHY_60048"/>
<dbReference type="EMBL" id="CAOS01000013">
    <property type="protein sequence ID" value="CCO08876.1"/>
    <property type="molecule type" value="Genomic_DNA"/>
</dbReference>
<protein>
    <submittedName>
        <fullName evidence="1">Uncharacterized protein</fullName>
    </submittedName>
</protein>